<dbReference type="InterPro" id="IPR000182">
    <property type="entry name" value="GNAT_dom"/>
</dbReference>
<keyword evidence="3 10" id="KW-0812">Transmembrane</keyword>
<evidence type="ECO:0000256" key="7">
    <source>
        <dbReference type="ARBA" id="ARBA00037582"/>
    </source>
</evidence>
<dbReference type="Gene3D" id="3.40.630.30">
    <property type="match status" value="1"/>
</dbReference>
<dbReference type="InterPro" id="IPR016181">
    <property type="entry name" value="Acyl_CoA_acyltransferase"/>
</dbReference>
<evidence type="ECO:0000256" key="9">
    <source>
        <dbReference type="ARBA" id="ARBA00040241"/>
    </source>
</evidence>
<dbReference type="InterPro" id="IPR050769">
    <property type="entry name" value="NAT_camello-type"/>
</dbReference>
<dbReference type="AlphaFoldDB" id="A0A1Z5JF34"/>
<feature type="domain" description="N-acetyltransferase" evidence="11">
    <location>
        <begin position="52"/>
        <end position="196"/>
    </location>
</feature>
<proteinExistence type="inferred from homology"/>
<evidence type="ECO:0000313" key="12">
    <source>
        <dbReference type="EMBL" id="GAX12546.1"/>
    </source>
</evidence>
<dbReference type="GO" id="GO:0016020">
    <property type="term" value="C:membrane"/>
    <property type="evidence" value="ECO:0007669"/>
    <property type="project" value="UniProtKB-SubCell"/>
</dbReference>
<keyword evidence="5 10" id="KW-0472">Membrane</keyword>
<keyword evidence="6" id="KW-0012">Acyltransferase</keyword>
<name>A0A1Z5JF34_FISSO</name>
<dbReference type="Proteomes" id="UP000198406">
    <property type="component" value="Unassembled WGS sequence"/>
</dbReference>
<dbReference type="CDD" id="cd04301">
    <property type="entry name" value="NAT_SF"/>
    <property type="match status" value="1"/>
</dbReference>
<dbReference type="InParanoid" id="A0A1Z5JF34"/>
<dbReference type="PANTHER" id="PTHR13947">
    <property type="entry name" value="GNAT FAMILY N-ACETYLTRANSFERASE"/>
    <property type="match status" value="1"/>
</dbReference>
<dbReference type="SUPFAM" id="SSF55729">
    <property type="entry name" value="Acyl-CoA N-acyltransferases (Nat)"/>
    <property type="match status" value="1"/>
</dbReference>
<evidence type="ECO:0000259" key="11">
    <source>
        <dbReference type="PROSITE" id="PS51186"/>
    </source>
</evidence>
<evidence type="ECO:0000256" key="6">
    <source>
        <dbReference type="ARBA" id="ARBA00023315"/>
    </source>
</evidence>
<feature type="transmembrane region" description="Helical" evidence="10">
    <location>
        <begin position="12"/>
        <end position="33"/>
    </location>
</feature>
<organism evidence="12 13">
    <name type="scientific">Fistulifera solaris</name>
    <name type="common">Oleaginous diatom</name>
    <dbReference type="NCBI Taxonomy" id="1519565"/>
    <lineage>
        <taxon>Eukaryota</taxon>
        <taxon>Sar</taxon>
        <taxon>Stramenopiles</taxon>
        <taxon>Ochrophyta</taxon>
        <taxon>Bacillariophyta</taxon>
        <taxon>Bacillariophyceae</taxon>
        <taxon>Bacillariophycidae</taxon>
        <taxon>Naviculales</taxon>
        <taxon>Naviculaceae</taxon>
        <taxon>Fistulifera</taxon>
    </lineage>
</organism>
<dbReference type="OrthoDB" id="41532at2759"/>
<dbReference type="PANTHER" id="PTHR13947:SF51">
    <property type="entry name" value="N-ACETYLTRANSFERASE 14-RELATED"/>
    <property type="match status" value="1"/>
</dbReference>
<evidence type="ECO:0000256" key="8">
    <source>
        <dbReference type="ARBA" id="ARBA00038470"/>
    </source>
</evidence>
<protein>
    <recommendedName>
        <fullName evidence="9">Probable N-acetyltransferase 14</fullName>
    </recommendedName>
</protein>
<keyword evidence="13" id="KW-1185">Reference proteome</keyword>
<dbReference type="Pfam" id="PF13673">
    <property type="entry name" value="Acetyltransf_10"/>
    <property type="match status" value="1"/>
</dbReference>
<gene>
    <name evidence="12" type="ORF">FisN_24Hh122</name>
</gene>
<evidence type="ECO:0000256" key="1">
    <source>
        <dbReference type="ARBA" id="ARBA00004370"/>
    </source>
</evidence>
<keyword evidence="2" id="KW-0808">Transferase</keyword>
<evidence type="ECO:0000313" key="13">
    <source>
        <dbReference type="Proteomes" id="UP000198406"/>
    </source>
</evidence>
<comment type="function">
    <text evidence="7">Probable acetyltransferase.</text>
</comment>
<dbReference type="GO" id="GO:0008080">
    <property type="term" value="F:N-acetyltransferase activity"/>
    <property type="evidence" value="ECO:0007669"/>
    <property type="project" value="InterPro"/>
</dbReference>
<evidence type="ECO:0000256" key="10">
    <source>
        <dbReference type="SAM" id="Phobius"/>
    </source>
</evidence>
<reference evidence="12 13" key="1">
    <citation type="journal article" date="2015" name="Plant Cell">
        <title>Oil accumulation by the oleaginous diatom Fistulifera solaris as revealed by the genome and transcriptome.</title>
        <authorList>
            <person name="Tanaka T."/>
            <person name="Maeda Y."/>
            <person name="Veluchamy A."/>
            <person name="Tanaka M."/>
            <person name="Abida H."/>
            <person name="Marechal E."/>
            <person name="Bowler C."/>
            <person name="Muto M."/>
            <person name="Sunaga Y."/>
            <person name="Tanaka M."/>
            <person name="Yoshino T."/>
            <person name="Taniguchi T."/>
            <person name="Fukuda Y."/>
            <person name="Nemoto M."/>
            <person name="Matsumoto M."/>
            <person name="Wong P.S."/>
            <person name="Aburatani S."/>
            <person name="Fujibuchi W."/>
        </authorList>
    </citation>
    <scope>NUCLEOTIDE SEQUENCE [LARGE SCALE GENOMIC DNA]</scope>
    <source>
        <strain evidence="12 13">JPCC DA0580</strain>
    </source>
</reference>
<evidence type="ECO:0000256" key="5">
    <source>
        <dbReference type="ARBA" id="ARBA00023136"/>
    </source>
</evidence>
<dbReference type="EMBL" id="BDSP01000052">
    <property type="protein sequence ID" value="GAX12546.1"/>
    <property type="molecule type" value="Genomic_DNA"/>
</dbReference>
<comment type="caution">
    <text evidence="12">The sequence shown here is derived from an EMBL/GenBank/DDBJ whole genome shotgun (WGS) entry which is preliminary data.</text>
</comment>
<feature type="transmembrane region" description="Helical" evidence="10">
    <location>
        <begin position="40"/>
        <end position="62"/>
    </location>
</feature>
<comment type="similarity">
    <text evidence="8">Belongs to the camello family.</text>
</comment>
<accession>A0A1Z5JF34</accession>
<dbReference type="PROSITE" id="PS51186">
    <property type="entry name" value="GNAT"/>
    <property type="match status" value="1"/>
</dbReference>
<evidence type="ECO:0000256" key="3">
    <source>
        <dbReference type="ARBA" id="ARBA00022692"/>
    </source>
</evidence>
<evidence type="ECO:0000256" key="4">
    <source>
        <dbReference type="ARBA" id="ARBA00022989"/>
    </source>
</evidence>
<sequence length="196" mass="22127">MESLMGDAALATIQAPALAVPTLLWSTAIAFLVSRRSRPWTVFCSGLLAASMPVAVGCYLTIQGFRSWVQHVLDKEDMQSPEQLQERFGGQGVFLVAEDEGTLLGMVAAESTPQDGVFELRRMSVQAQAQKRGIGKQLIRRLEHELGPTKRQIYLTCSSVQYAAHRLYERMGFLKTKTQNYGKWQGIRFFRYEKNY</sequence>
<evidence type="ECO:0000256" key="2">
    <source>
        <dbReference type="ARBA" id="ARBA00022679"/>
    </source>
</evidence>
<keyword evidence="4 10" id="KW-1133">Transmembrane helix</keyword>
<comment type="subcellular location">
    <subcellularLocation>
        <location evidence="1">Membrane</location>
    </subcellularLocation>
</comment>